<feature type="transmembrane region" description="Helical" evidence="2">
    <location>
        <begin position="77"/>
        <end position="96"/>
    </location>
</feature>
<feature type="transmembrane region" description="Helical" evidence="2">
    <location>
        <begin position="205"/>
        <end position="227"/>
    </location>
</feature>
<dbReference type="Proteomes" id="UP000199012">
    <property type="component" value="Unassembled WGS sequence"/>
</dbReference>
<keyword evidence="2" id="KW-0472">Membrane</keyword>
<feature type="transmembrane region" description="Helical" evidence="2">
    <location>
        <begin position="129"/>
        <end position="147"/>
    </location>
</feature>
<dbReference type="STRING" id="988821.SAMN05421867_1078"/>
<evidence type="ECO:0000256" key="1">
    <source>
        <dbReference type="SAM" id="MobiDB-lite"/>
    </source>
</evidence>
<reference evidence="4" key="1">
    <citation type="submission" date="2016-10" db="EMBL/GenBank/DDBJ databases">
        <authorList>
            <person name="Varghese N."/>
            <person name="Submissions S."/>
        </authorList>
    </citation>
    <scope>NUCLEOTIDE SEQUENCE [LARGE SCALE GENOMIC DNA]</scope>
    <source>
        <strain evidence="4">CGMCC 4.6945</strain>
    </source>
</reference>
<gene>
    <name evidence="3" type="ORF">SAMN05421867_1078</name>
</gene>
<evidence type="ECO:0000256" key="2">
    <source>
        <dbReference type="SAM" id="Phobius"/>
    </source>
</evidence>
<dbReference type="OrthoDB" id="4829863at2"/>
<sequence>MSHPPATAHRPASAPGATAAPGITPGTGDGTGNSTGNSTGTTHGPGTSALVRQLLGLPEPVVLSTVGLARRRALERLGGPVGLVAGTAPTVAFVAVDAAAGLGPALAALGVTAVLAAGLRLARRESPGAAVAGLLVAGACAGVAALAGEARAFFLPTMALPVVFVLAYLVAFAAGRPLTGLMIGRLSGSPRDWYRHRALRRVHTVASLVGLTMAVGNLVARVALYLADEPAALAALQVVATSAFAVHFAVTLVAARRVVGTLPGAPVAVPVPAPVPVRA</sequence>
<feature type="transmembrane region" description="Helical" evidence="2">
    <location>
        <begin position="233"/>
        <end position="255"/>
    </location>
</feature>
<dbReference type="AlphaFoldDB" id="A0A1I0YCY5"/>
<feature type="compositionally biased region" description="Low complexity" evidence="1">
    <location>
        <begin position="34"/>
        <end position="47"/>
    </location>
</feature>
<name>A0A1I0YCY5_9CELL</name>
<protein>
    <recommendedName>
        <fullName evidence="5">Intracellular septation protein A</fullName>
    </recommendedName>
</protein>
<keyword evidence="2" id="KW-0812">Transmembrane</keyword>
<feature type="region of interest" description="Disordered" evidence="1">
    <location>
        <begin position="1"/>
        <end position="47"/>
    </location>
</feature>
<evidence type="ECO:0000313" key="3">
    <source>
        <dbReference type="EMBL" id="SFB10248.1"/>
    </source>
</evidence>
<proteinExistence type="predicted"/>
<dbReference type="RefSeq" id="WP_090032515.1">
    <property type="nucleotide sequence ID" value="NZ_BONM01000019.1"/>
</dbReference>
<organism evidence="3 4">
    <name type="scientific">Cellulomonas marina</name>
    <dbReference type="NCBI Taxonomy" id="988821"/>
    <lineage>
        <taxon>Bacteria</taxon>
        <taxon>Bacillati</taxon>
        <taxon>Actinomycetota</taxon>
        <taxon>Actinomycetes</taxon>
        <taxon>Micrococcales</taxon>
        <taxon>Cellulomonadaceae</taxon>
        <taxon>Cellulomonas</taxon>
    </lineage>
</organism>
<feature type="transmembrane region" description="Helical" evidence="2">
    <location>
        <begin position="153"/>
        <end position="175"/>
    </location>
</feature>
<feature type="compositionally biased region" description="Low complexity" evidence="1">
    <location>
        <begin position="11"/>
        <end position="24"/>
    </location>
</feature>
<dbReference type="Pfam" id="PF11361">
    <property type="entry name" value="DUF3159"/>
    <property type="match status" value="1"/>
</dbReference>
<accession>A0A1I0YCY5</accession>
<dbReference type="EMBL" id="FOKA01000007">
    <property type="protein sequence ID" value="SFB10248.1"/>
    <property type="molecule type" value="Genomic_DNA"/>
</dbReference>
<evidence type="ECO:0000313" key="4">
    <source>
        <dbReference type="Proteomes" id="UP000199012"/>
    </source>
</evidence>
<keyword evidence="2" id="KW-1133">Transmembrane helix</keyword>
<dbReference type="InterPro" id="IPR016566">
    <property type="entry name" value="UCP010219"/>
</dbReference>
<feature type="transmembrane region" description="Helical" evidence="2">
    <location>
        <begin position="102"/>
        <end position="122"/>
    </location>
</feature>
<evidence type="ECO:0008006" key="5">
    <source>
        <dbReference type="Google" id="ProtNLM"/>
    </source>
</evidence>
<keyword evidence="4" id="KW-1185">Reference proteome</keyword>